<dbReference type="AlphaFoldDB" id="A0A558HEA4"/>
<evidence type="ECO:0000313" key="2">
    <source>
        <dbReference type="Proteomes" id="UP000319941"/>
    </source>
</evidence>
<reference evidence="1 2" key="1">
    <citation type="submission" date="2019-07" db="EMBL/GenBank/DDBJ databases">
        <title>Diversity of Bacteria from Kongsfjorden, Arctic.</title>
        <authorList>
            <person name="Yu Y."/>
        </authorList>
    </citation>
    <scope>NUCLEOTIDE SEQUENCE [LARGE SCALE GENOMIC DNA]</scope>
    <source>
        <strain evidence="1 2">SM1923</strain>
    </source>
</reference>
<organism evidence="1 2">
    <name type="scientific">Cobetia crustatorum</name>
    <dbReference type="NCBI Taxonomy" id="553385"/>
    <lineage>
        <taxon>Bacteria</taxon>
        <taxon>Pseudomonadati</taxon>
        <taxon>Pseudomonadota</taxon>
        <taxon>Gammaproteobacteria</taxon>
        <taxon>Oceanospirillales</taxon>
        <taxon>Halomonadaceae</taxon>
        <taxon>Cobetia</taxon>
    </lineage>
</organism>
<sequence length="281" mass="31797">MFSPFRRRVEQRQHSSLSGHRLLIEAPMASSCRELCWQLASAGAALTLVERDNDDLALLCQLLPTPDAQQHQCLTLSAADTTGNSLCEQLSAMPTALCPNTLLTLPGDGDWQLENGRAWYVLKTRGWPLEIRDQVLRLLSAPWVLPETESLLELTLQSDGDFFTALPPPRHTRVRLHGPAMVTGEEDPLLMRLARHQGSHPVSVARQARNVILRLRLARTPSVTKRTWLRSIDRSRRLIGWPRRIVERGAVGLREEKMLLTTRVDKWRLARHQARRTKAGA</sequence>
<keyword evidence="2" id="KW-1185">Reference proteome</keyword>
<evidence type="ECO:0000313" key="1">
    <source>
        <dbReference type="EMBL" id="TVU67475.1"/>
    </source>
</evidence>
<protein>
    <submittedName>
        <fullName evidence="1">Uncharacterized protein</fullName>
    </submittedName>
</protein>
<proteinExistence type="predicted"/>
<dbReference type="OrthoDB" id="9936241at2"/>
<dbReference type="STRING" id="553385.GCA_000591415_00137"/>
<comment type="caution">
    <text evidence="1">The sequence shown here is derived from an EMBL/GenBank/DDBJ whole genome shotgun (WGS) entry which is preliminary data.</text>
</comment>
<dbReference type="EMBL" id="VNFH01000014">
    <property type="protein sequence ID" value="TVU67475.1"/>
    <property type="molecule type" value="Genomic_DNA"/>
</dbReference>
<accession>A0A558HEA4</accession>
<name>A0A558HEA4_9GAMM</name>
<gene>
    <name evidence="1" type="ORF">FQP86_16515</name>
</gene>
<dbReference type="Proteomes" id="UP000319941">
    <property type="component" value="Unassembled WGS sequence"/>
</dbReference>
<dbReference type="RefSeq" id="WP_144728054.1">
    <property type="nucleotide sequence ID" value="NZ_CAWOWR010000044.1"/>
</dbReference>